<evidence type="ECO:0000313" key="5">
    <source>
        <dbReference type="EMBL" id="ORY52496.1"/>
    </source>
</evidence>
<feature type="region of interest" description="Disordered" evidence="4">
    <location>
        <begin position="105"/>
        <end position="201"/>
    </location>
</feature>
<evidence type="ECO:0000256" key="4">
    <source>
        <dbReference type="SAM" id="MobiDB-lite"/>
    </source>
</evidence>
<name>A0A1Y2D038_9FUNG</name>
<dbReference type="GO" id="GO:0005634">
    <property type="term" value="C:nucleus"/>
    <property type="evidence" value="ECO:0007669"/>
    <property type="project" value="TreeGrafter"/>
</dbReference>
<proteinExistence type="inferred from homology"/>
<sequence length="236" mass="26662">MHEINRDGTKGLDVAGFSVGVVRARCVAVRGRQPHRRLPPSLGAALPRLTKLDLANNKLSDWAAVEPLKGLASLKHLVLEANNVAKNKDYRTRLFEWLPALVSLDGTNKDGEEVDDEDDEEDEDDEDEEDEYEDEEEDGDEVRMMMRTMKGGDDGDEDDDDGEEEGEEESTDNKRKRSSDDLDDDDDDVDAPHQKSNSHVSPYVDISSSATILLRFCLLSWRRIHRNVSIYPSIYL</sequence>
<dbReference type="STRING" id="329046.A0A1Y2D038"/>
<dbReference type="PANTHER" id="PTHR11375">
    <property type="entry name" value="ACIDIC LEUCINE-RICH NUCLEAR PHOSPHOPROTEIN 32"/>
    <property type="match status" value="1"/>
</dbReference>
<reference evidence="5 6" key="1">
    <citation type="submission" date="2016-07" db="EMBL/GenBank/DDBJ databases">
        <title>Pervasive Adenine N6-methylation of Active Genes in Fungi.</title>
        <authorList>
            <consortium name="DOE Joint Genome Institute"/>
            <person name="Mondo S.J."/>
            <person name="Dannebaum R.O."/>
            <person name="Kuo R.C."/>
            <person name="Labutti K."/>
            <person name="Haridas S."/>
            <person name="Kuo A."/>
            <person name="Salamov A."/>
            <person name="Ahrendt S.R."/>
            <person name="Lipzen A."/>
            <person name="Sullivan W."/>
            <person name="Andreopoulos W.B."/>
            <person name="Clum A."/>
            <person name="Lindquist E."/>
            <person name="Daum C."/>
            <person name="Ramamoorthy G.K."/>
            <person name="Gryganskyi A."/>
            <person name="Culley D."/>
            <person name="Magnuson J.K."/>
            <person name="James T.Y."/>
            <person name="O'Malley M.A."/>
            <person name="Stajich J.E."/>
            <person name="Spatafora J.W."/>
            <person name="Visel A."/>
            <person name="Grigoriev I.V."/>
        </authorList>
    </citation>
    <scope>NUCLEOTIDE SEQUENCE [LARGE SCALE GENOMIC DNA]</scope>
    <source>
        <strain evidence="5 6">JEL800</strain>
    </source>
</reference>
<dbReference type="Proteomes" id="UP000193642">
    <property type="component" value="Unassembled WGS sequence"/>
</dbReference>
<dbReference type="EMBL" id="MCGO01000003">
    <property type="protein sequence ID" value="ORY52496.1"/>
    <property type="molecule type" value="Genomic_DNA"/>
</dbReference>
<organism evidence="5 6">
    <name type="scientific">Rhizoclosmatium globosum</name>
    <dbReference type="NCBI Taxonomy" id="329046"/>
    <lineage>
        <taxon>Eukaryota</taxon>
        <taxon>Fungi</taxon>
        <taxon>Fungi incertae sedis</taxon>
        <taxon>Chytridiomycota</taxon>
        <taxon>Chytridiomycota incertae sedis</taxon>
        <taxon>Chytridiomycetes</taxon>
        <taxon>Chytridiales</taxon>
        <taxon>Chytriomycetaceae</taxon>
        <taxon>Rhizoclosmatium</taxon>
    </lineage>
</organism>
<evidence type="ECO:0000256" key="1">
    <source>
        <dbReference type="ARBA" id="ARBA00022614"/>
    </source>
</evidence>
<protein>
    <recommendedName>
        <fullName evidence="7">L domain-like protein</fullName>
    </recommendedName>
</protein>
<dbReference type="PROSITE" id="PS51450">
    <property type="entry name" value="LRR"/>
    <property type="match status" value="1"/>
</dbReference>
<feature type="compositionally biased region" description="Acidic residues" evidence="4">
    <location>
        <begin position="154"/>
        <end position="170"/>
    </location>
</feature>
<dbReference type="InterPro" id="IPR032675">
    <property type="entry name" value="LRR_dom_sf"/>
</dbReference>
<evidence type="ECO:0000256" key="3">
    <source>
        <dbReference type="ARBA" id="ARBA00025777"/>
    </source>
</evidence>
<dbReference type="Gene3D" id="3.80.10.10">
    <property type="entry name" value="Ribonuclease Inhibitor"/>
    <property type="match status" value="1"/>
</dbReference>
<keyword evidence="1" id="KW-0433">Leucine-rich repeat</keyword>
<accession>A0A1Y2D038</accession>
<evidence type="ECO:0008006" key="7">
    <source>
        <dbReference type="Google" id="ProtNLM"/>
    </source>
</evidence>
<keyword evidence="6" id="KW-1185">Reference proteome</keyword>
<dbReference type="Pfam" id="PF14580">
    <property type="entry name" value="LRR_9"/>
    <property type="match status" value="1"/>
</dbReference>
<dbReference type="GO" id="GO:0042393">
    <property type="term" value="F:histone binding"/>
    <property type="evidence" value="ECO:0007669"/>
    <property type="project" value="TreeGrafter"/>
</dbReference>
<keyword evidence="2" id="KW-0677">Repeat</keyword>
<gene>
    <name evidence="5" type="ORF">BCR33DRAFT_779781</name>
</gene>
<dbReference type="AlphaFoldDB" id="A0A1Y2D038"/>
<dbReference type="InterPro" id="IPR001611">
    <property type="entry name" value="Leu-rich_rpt"/>
</dbReference>
<dbReference type="OrthoDB" id="433501at2759"/>
<evidence type="ECO:0000256" key="2">
    <source>
        <dbReference type="ARBA" id="ARBA00022737"/>
    </source>
</evidence>
<feature type="compositionally biased region" description="Acidic residues" evidence="4">
    <location>
        <begin position="112"/>
        <end position="140"/>
    </location>
</feature>
<comment type="similarity">
    <text evidence="3">Belongs to the ANP32 family.</text>
</comment>
<evidence type="ECO:0000313" key="6">
    <source>
        <dbReference type="Proteomes" id="UP000193642"/>
    </source>
</evidence>
<dbReference type="PANTHER" id="PTHR11375:SF0">
    <property type="entry name" value="ACIDIC LEUCINE-RICH NUCLEAR PHOSPHOPROTEIN 32 FAMILY MEMBER A"/>
    <property type="match status" value="1"/>
</dbReference>
<dbReference type="SUPFAM" id="SSF52058">
    <property type="entry name" value="L domain-like"/>
    <property type="match status" value="1"/>
</dbReference>
<dbReference type="InterPro" id="IPR045081">
    <property type="entry name" value="AN32"/>
</dbReference>
<comment type="caution">
    <text evidence="5">The sequence shown here is derived from an EMBL/GenBank/DDBJ whole genome shotgun (WGS) entry which is preliminary data.</text>
</comment>